<proteinExistence type="predicted"/>
<name>A0A553Q2P8_9TELE</name>
<keyword evidence="1" id="KW-1133">Transmembrane helix</keyword>
<dbReference type="AlphaFoldDB" id="A0A553Q2P8"/>
<dbReference type="OrthoDB" id="6250301at2759"/>
<evidence type="ECO:0000313" key="3">
    <source>
        <dbReference type="Proteomes" id="UP000316079"/>
    </source>
</evidence>
<dbReference type="EMBL" id="SRMA01026433">
    <property type="protein sequence ID" value="TRY84189.1"/>
    <property type="molecule type" value="Genomic_DNA"/>
</dbReference>
<comment type="caution">
    <text evidence="2">The sequence shown here is derived from an EMBL/GenBank/DDBJ whole genome shotgun (WGS) entry which is preliminary data.</text>
</comment>
<organism evidence="2 3">
    <name type="scientific">Danionella cerebrum</name>
    <dbReference type="NCBI Taxonomy" id="2873325"/>
    <lineage>
        <taxon>Eukaryota</taxon>
        <taxon>Metazoa</taxon>
        <taxon>Chordata</taxon>
        <taxon>Craniata</taxon>
        <taxon>Vertebrata</taxon>
        <taxon>Euteleostomi</taxon>
        <taxon>Actinopterygii</taxon>
        <taxon>Neopterygii</taxon>
        <taxon>Teleostei</taxon>
        <taxon>Ostariophysi</taxon>
        <taxon>Cypriniformes</taxon>
        <taxon>Danionidae</taxon>
        <taxon>Danioninae</taxon>
        <taxon>Danionella</taxon>
    </lineage>
</organism>
<evidence type="ECO:0008006" key="4">
    <source>
        <dbReference type="Google" id="ProtNLM"/>
    </source>
</evidence>
<evidence type="ECO:0000256" key="1">
    <source>
        <dbReference type="SAM" id="Phobius"/>
    </source>
</evidence>
<reference evidence="2 3" key="1">
    <citation type="journal article" date="2019" name="Sci. Data">
        <title>Hybrid genome assembly and annotation of Danionella translucida.</title>
        <authorList>
            <person name="Kadobianskyi M."/>
            <person name="Schulze L."/>
            <person name="Schuelke M."/>
            <person name="Judkewitz B."/>
        </authorList>
    </citation>
    <scope>NUCLEOTIDE SEQUENCE [LARGE SCALE GENOMIC DNA]</scope>
    <source>
        <strain evidence="2 3">Bolton</strain>
    </source>
</reference>
<keyword evidence="1" id="KW-0812">Transmembrane</keyword>
<keyword evidence="1" id="KW-0472">Membrane</keyword>
<gene>
    <name evidence="2" type="ORF">DNTS_026068</name>
</gene>
<dbReference type="Proteomes" id="UP000316079">
    <property type="component" value="Unassembled WGS sequence"/>
</dbReference>
<keyword evidence="3" id="KW-1185">Reference proteome</keyword>
<dbReference type="STRING" id="623744.A0A553Q2P8"/>
<accession>A0A553Q2P8</accession>
<feature type="transmembrane region" description="Helical" evidence="1">
    <location>
        <begin position="46"/>
        <end position="62"/>
    </location>
</feature>
<protein>
    <recommendedName>
        <fullName evidence="4">Ephrin RBD domain-containing protein</fullName>
    </recommendedName>
</protein>
<sequence>MTSPHPNHAGKPCLKLKVFVKPTNGSGYESPEPFLTDRSQHCRADLPSLAVLLLLLLLFLVARV</sequence>
<evidence type="ECO:0000313" key="2">
    <source>
        <dbReference type="EMBL" id="TRY84189.1"/>
    </source>
</evidence>